<evidence type="ECO:0000313" key="9">
    <source>
        <dbReference type="EMBL" id="MBT9314167.1"/>
    </source>
</evidence>
<dbReference type="InterPro" id="IPR006027">
    <property type="entry name" value="NusB_RsmB_TIM44"/>
</dbReference>
<dbReference type="Gene3D" id="1.10.940.10">
    <property type="entry name" value="NusB-like"/>
    <property type="match status" value="1"/>
</dbReference>
<keyword evidence="5 6" id="KW-0804">Transcription</keyword>
<proteinExistence type="inferred from homology"/>
<keyword evidence="3 6" id="KW-0694">RNA-binding</keyword>
<dbReference type="RefSeq" id="WP_215607242.1">
    <property type="nucleotide sequence ID" value="NZ_JADOES010000003.1"/>
</dbReference>
<dbReference type="GO" id="GO:0006353">
    <property type="term" value="P:DNA-templated transcription termination"/>
    <property type="evidence" value="ECO:0007669"/>
    <property type="project" value="UniProtKB-UniRule"/>
</dbReference>
<dbReference type="NCBIfam" id="TIGR01951">
    <property type="entry name" value="nusB"/>
    <property type="match status" value="1"/>
</dbReference>
<reference evidence="9" key="1">
    <citation type="submission" date="2020-11" db="EMBL/GenBank/DDBJ databases">
        <authorList>
            <person name="Konstantinou D."/>
            <person name="Gkelis S."/>
            <person name="Popin R."/>
            <person name="Fewer D."/>
            <person name="Sivonen K."/>
        </authorList>
    </citation>
    <scope>NUCLEOTIDE SEQUENCE</scope>
    <source>
        <strain evidence="9">TAU-MAC 1115</strain>
    </source>
</reference>
<keyword evidence="4 6" id="KW-0805">Transcription regulation</keyword>
<evidence type="ECO:0000256" key="1">
    <source>
        <dbReference type="ARBA" id="ARBA00005952"/>
    </source>
</evidence>
<feature type="region of interest" description="Disordered" evidence="7">
    <location>
        <begin position="216"/>
        <end position="237"/>
    </location>
</feature>
<accession>A0A947DBM4</accession>
<dbReference type="PANTHER" id="PTHR11078:SF3">
    <property type="entry name" value="ANTITERMINATION NUSB DOMAIN-CONTAINING PROTEIN"/>
    <property type="match status" value="1"/>
</dbReference>
<dbReference type="GO" id="GO:0031564">
    <property type="term" value="P:transcription antitermination"/>
    <property type="evidence" value="ECO:0007669"/>
    <property type="project" value="UniProtKB-KW"/>
</dbReference>
<dbReference type="InterPro" id="IPR035926">
    <property type="entry name" value="NusB-like_sf"/>
</dbReference>
<evidence type="ECO:0000256" key="5">
    <source>
        <dbReference type="ARBA" id="ARBA00023163"/>
    </source>
</evidence>
<dbReference type="EMBL" id="JADOES010000003">
    <property type="protein sequence ID" value="MBT9314167.1"/>
    <property type="molecule type" value="Genomic_DNA"/>
</dbReference>
<keyword evidence="2 6" id="KW-0889">Transcription antitermination</keyword>
<comment type="function">
    <text evidence="6">Involved in transcription antitermination. Required for transcription of ribosomal RNA (rRNA) genes. Binds specifically to the boxA antiterminator sequence of the ribosomal RNA (rrn) operons.</text>
</comment>
<evidence type="ECO:0000256" key="6">
    <source>
        <dbReference type="HAMAP-Rule" id="MF_00073"/>
    </source>
</evidence>
<evidence type="ECO:0000259" key="8">
    <source>
        <dbReference type="Pfam" id="PF01029"/>
    </source>
</evidence>
<dbReference type="Pfam" id="PF01029">
    <property type="entry name" value="NusB"/>
    <property type="match status" value="1"/>
</dbReference>
<dbReference type="PANTHER" id="PTHR11078">
    <property type="entry name" value="N UTILIZATION SUBSTANCE PROTEIN B-RELATED"/>
    <property type="match status" value="1"/>
</dbReference>
<feature type="domain" description="NusB/RsmB/TIM44" evidence="8">
    <location>
        <begin position="105"/>
        <end position="202"/>
    </location>
</feature>
<sequence length="237" mass="26612">MQSRRIARELALLGMSQLTDDPKRQKKNSVPSVETLLTEAIRTLTTEVKETLEAASAELVRGNRYLLDSETRSGNLSDAQATVKEAIAQVQTAINRLGAATELPEFVQLAGRKDVQDYAQRIITQLIDHRDAIDEQLDSAMVGWNLKRLARVDRDILRVAVTEILYLAIDKRIAIDEAIEIAKRYSDEDGYRFINGVMRRVTDQLDQKKLNARSTPLKIAQPATDNTPKNTLPDDTL</sequence>
<dbReference type="GO" id="GO:0005829">
    <property type="term" value="C:cytosol"/>
    <property type="evidence" value="ECO:0007669"/>
    <property type="project" value="TreeGrafter"/>
</dbReference>
<gene>
    <name evidence="6 9" type="primary">nusB</name>
    <name evidence="9" type="ORF">IXB50_01860</name>
</gene>
<evidence type="ECO:0000256" key="4">
    <source>
        <dbReference type="ARBA" id="ARBA00023015"/>
    </source>
</evidence>
<comment type="caution">
    <text evidence="9">The sequence shown here is derived from an EMBL/GenBank/DDBJ whole genome shotgun (WGS) entry which is preliminary data.</text>
</comment>
<organism evidence="9 10">
    <name type="scientific">Leptothoe spongobia TAU-MAC 1115</name>
    <dbReference type="NCBI Taxonomy" id="1967444"/>
    <lineage>
        <taxon>Bacteria</taxon>
        <taxon>Bacillati</taxon>
        <taxon>Cyanobacteriota</taxon>
        <taxon>Cyanophyceae</taxon>
        <taxon>Nodosilineales</taxon>
        <taxon>Cymatolegaceae</taxon>
        <taxon>Leptothoe</taxon>
        <taxon>Leptothoe spongobia</taxon>
    </lineage>
</organism>
<evidence type="ECO:0000313" key="10">
    <source>
        <dbReference type="Proteomes" id="UP000717364"/>
    </source>
</evidence>
<dbReference type="AlphaFoldDB" id="A0A947DBM4"/>
<dbReference type="GO" id="GO:0003723">
    <property type="term" value="F:RNA binding"/>
    <property type="evidence" value="ECO:0007669"/>
    <property type="project" value="UniProtKB-UniRule"/>
</dbReference>
<dbReference type="HAMAP" id="MF_00073">
    <property type="entry name" value="NusB"/>
    <property type="match status" value="1"/>
</dbReference>
<evidence type="ECO:0000256" key="2">
    <source>
        <dbReference type="ARBA" id="ARBA00022814"/>
    </source>
</evidence>
<dbReference type="Proteomes" id="UP000717364">
    <property type="component" value="Unassembled WGS sequence"/>
</dbReference>
<evidence type="ECO:0000256" key="3">
    <source>
        <dbReference type="ARBA" id="ARBA00022884"/>
    </source>
</evidence>
<name>A0A947DBM4_9CYAN</name>
<protein>
    <recommendedName>
        <fullName evidence="6">Transcription antitermination protein NusB</fullName>
    </recommendedName>
    <alternativeName>
        <fullName evidence="6">Antitermination factor NusB</fullName>
    </alternativeName>
</protein>
<reference evidence="9" key="2">
    <citation type="journal article" date="2021" name="Mar. Drugs">
        <title>Genome Reduction and Secondary Metabolism of the Marine Sponge-Associated Cyanobacterium Leptothoe.</title>
        <authorList>
            <person name="Konstantinou D."/>
            <person name="Popin R.V."/>
            <person name="Fewer D.P."/>
            <person name="Sivonen K."/>
            <person name="Gkelis S."/>
        </authorList>
    </citation>
    <scope>NUCLEOTIDE SEQUENCE</scope>
    <source>
        <strain evidence="9">TAU-MAC 1115</strain>
    </source>
</reference>
<dbReference type="SUPFAM" id="SSF48013">
    <property type="entry name" value="NusB-like"/>
    <property type="match status" value="1"/>
</dbReference>
<comment type="similarity">
    <text evidence="1 6">Belongs to the NusB family.</text>
</comment>
<keyword evidence="10" id="KW-1185">Reference proteome</keyword>
<dbReference type="InterPro" id="IPR011605">
    <property type="entry name" value="NusB_fam"/>
</dbReference>
<evidence type="ECO:0000256" key="7">
    <source>
        <dbReference type="SAM" id="MobiDB-lite"/>
    </source>
</evidence>